<dbReference type="AlphaFoldDB" id="A0A645FGV7"/>
<organism evidence="1">
    <name type="scientific">bioreactor metagenome</name>
    <dbReference type="NCBI Taxonomy" id="1076179"/>
    <lineage>
        <taxon>unclassified sequences</taxon>
        <taxon>metagenomes</taxon>
        <taxon>ecological metagenomes</taxon>
    </lineage>
</organism>
<protein>
    <submittedName>
        <fullName evidence="1">Uncharacterized protein</fullName>
    </submittedName>
</protein>
<accession>A0A645FGV7</accession>
<name>A0A645FGV7_9ZZZZ</name>
<proteinExistence type="predicted"/>
<reference evidence="1" key="1">
    <citation type="submission" date="2019-08" db="EMBL/GenBank/DDBJ databases">
        <authorList>
            <person name="Kucharzyk K."/>
            <person name="Murdoch R.W."/>
            <person name="Higgins S."/>
            <person name="Loffler F."/>
        </authorList>
    </citation>
    <scope>NUCLEOTIDE SEQUENCE</scope>
</reference>
<sequence>MLHGIANLFRFIAFARVDEVISFHQYLVIHAVDLIQGVMVPDQVDNTVGQGLRIASVPQKLRCQDSALRLLVFFCRAAVFLTAHRTGDIVEDRGHLQDFLRLAVKPFAFPDGPGVGPDLQKVFDIVQAAFAVIDHLFCKA</sequence>
<evidence type="ECO:0000313" key="1">
    <source>
        <dbReference type="EMBL" id="MPN13645.1"/>
    </source>
</evidence>
<comment type="caution">
    <text evidence="1">The sequence shown here is derived from an EMBL/GenBank/DDBJ whole genome shotgun (WGS) entry which is preliminary data.</text>
</comment>
<dbReference type="EMBL" id="VSSQ01060162">
    <property type="protein sequence ID" value="MPN13645.1"/>
    <property type="molecule type" value="Genomic_DNA"/>
</dbReference>
<gene>
    <name evidence="1" type="ORF">SDC9_160968</name>
</gene>